<evidence type="ECO:0000313" key="1">
    <source>
        <dbReference type="EMBL" id="KHS56064.1"/>
    </source>
</evidence>
<dbReference type="InterPro" id="IPR023860">
    <property type="entry name" value="FeFe-hyd_TM1266"/>
</dbReference>
<gene>
    <name evidence="1" type="ORF">QX51_15850</name>
</gene>
<sequence length="85" mass="9192">MSRVAVISAVLDDPEKCQQEFNKILVGFKGIIKGRMGIPFDNEGVSVISVTVVGDMDTINNLTGKLGRIPSVSVKTSVSKKEIRE</sequence>
<keyword evidence="2" id="KW-1185">Reference proteome</keyword>
<dbReference type="Gene3D" id="3.30.70.1150">
    <property type="entry name" value="ACT-like. Chain A, domain 2"/>
    <property type="match status" value="1"/>
</dbReference>
<accession>A0A0B3VTV4</accession>
<dbReference type="Pfam" id="PF21699">
    <property type="entry name" value="TM1266-like"/>
    <property type="match status" value="1"/>
</dbReference>
<dbReference type="InterPro" id="IPR045865">
    <property type="entry name" value="ACT-like_dom_sf"/>
</dbReference>
<dbReference type="NCBIfam" id="TIGR03959">
    <property type="entry name" value="hyd_TM1266"/>
    <property type="match status" value="1"/>
</dbReference>
<dbReference type="Proteomes" id="UP000031189">
    <property type="component" value="Unassembled WGS sequence"/>
</dbReference>
<proteinExistence type="predicted"/>
<dbReference type="SUPFAM" id="SSF55021">
    <property type="entry name" value="ACT-like"/>
    <property type="match status" value="1"/>
</dbReference>
<evidence type="ECO:0000313" key="2">
    <source>
        <dbReference type="Proteomes" id="UP000031189"/>
    </source>
</evidence>
<organism evidence="1 2">
    <name type="scientific">Terrisporobacter othiniensis</name>
    <dbReference type="NCBI Taxonomy" id="1577792"/>
    <lineage>
        <taxon>Bacteria</taxon>
        <taxon>Bacillati</taxon>
        <taxon>Bacillota</taxon>
        <taxon>Clostridia</taxon>
        <taxon>Peptostreptococcales</taxon>
        <taxon>Peptostreptococcaceae</taxon>
        <taxon>Terrisporobacter</taxon>
    </lineage>
</organism>
<dbReference type="STRING" id="1577792.QX51_15850"/>
<dbReference type="InterPro" id="IPR027271">
    <property type="entry name" value="Acetolactate_synth/TF_NikR_C"/>
</dbReference>
<protein>
    <submittedName>
        <fullName evidence="1">Iron-only hydrogenase system regulator</fullName>
    </submittedName>
</protein>
<dbReference type="OrthoDB" id="9796135at2"/>
<dbReference type="EMBL" id="JWHR01000123">
    <property type="protein sequence ID" value="KHS56064.1"/>
    <property type="molecule type" value="Genomic_DNA"/>
</dbReference>
<reference evidence="1 2" key="1">
    <citation type="submission" date="2014-12" db="EMBL/GenBank/DDBJ databases">
        <title>Draft genome sequence of Terrisporobacter sp. 08-306576, isolated from the blood culture of a bacteremia patient.</title>
        <authorList>
            <person name="Lund L.C."/>
            <person name="Sydenham T.V."/>
            <person name="Hogh S.V."/>
            <person name="Skov M.N."/>
            <person name="Kemp M."/>
            <person name="Justesen U.S."/>
        </authorList>
    </citation>
    <scope>NUCLEOTIDE SEQUENCE [LARGE SCALE GENOMIC DNA]</scope>
    <source>
        <strain evidence="1 2">08-306576</strain>
    </source>
</reference>
<dbReference type="AlphaFoldDB" id="A0A0B3VTV4"/>
<dbReference type="RefSeq" id="WP_039680876.1">
    <property type="nucleotide sequence ID" value="NZ_JAWGXO010000003.1"/>
</dbReference>
<name>A0A0B3VTV4_9FIRM</name>
<comment type="caution">
    <text evidence="1">The sequence shown here is derived from an EMBL/GenBank/DDBJ whole genome shotgun (WGS) entry which is preliminary data.</text>
</comment>